<dbReference type="Pfam" id="PF24139">
    <property type="entry name" value="TPR_TNPO3_IPO13_4th"/>
    <property type="match status" value="1"/>
</dbReference>
<dbReference type="InterPro" id="IPR057941">
    <property type="entry name" value="TPR_TNPO3_IPO13_2nd"/>
</dbReference>
<evidence type="ECO:0000313" key="2">
    <source>
        <dbReference type="EMBL" id="QGN15653.1"/>
    </source>
</evidence>
<dbReference type="InterPro" id="IPR001494">
    <property type="entry name" value="Importin-beta_N"/>
</dbReference>
<dbReference type="InterPro" id="IPR058537">
    <property type="entry name" value="TPR_TNPO3_IPO13_4th"/>
</dbReference>
<proteinExistence type="predicted"/>
<dbReference type="Pfam" id="PF08389">
    <property type="entry name" value="Xpo1"/>
    <property type="match status" value="1"/>
</dbReference>
<protein>
    <submittedName>
        <fullName evidence="2">mRNA transport regulator MTR10</fullName>
    </submittedName>
</protein>
<dbReference type="PANTHER" id="PTHR12363:SF53">
    <property type="entry name" value="MRNA TRANSPORT REGULATOR MTR10"/>
    <property type="match status" value="1"/>
</dbReference>
<name>A0ABX6EZL7_KLUMA</name>
<evidence type="ECO:0000313" key="3">
    <source>
        <dbReference type="Proteomes" id="UP000422736"/>
    </source>
</evidence>
<sequence length="961" mass="111030">MSYQISEINSALSCTQSADQQEKKIQALQYLEQFQKSIEAWEICLHVLSKHEPNNLQLQMFACQTLVNKVTYDLDQISTQLPSFKQKLFEFIAMYDEKIIVTQLNIALARFTIQYLEWRNPLIEIINILNGLPGKLLMFLKILPEETLDIKSTPLSQDEFESRTHELIDNIGEDVLKFLISCLDRIGTQGITASKIISCFASWCYEFPIEQVLQVTPLTNIVFQVLHTSYENDSDSFEAAVDCLCVLLRETRDVGNDTILRALYEQLMALQQKLLPINNISDWEAYEEVMDPLTRLFVEAGEAWCVFLAKNPTLFKPLVDVILILSCKNTDLDIVSYTFPFWFNLRQMLVLQRYAQQKKAYEDTFINLTNGLITRLHYPETVFDNREEEDKFKDFRYNIGDVLKSCAAVLGSTLALQQPYNLINEYLQKENPNIAWQPLEAALFAVRTMAHEVSHSENVVLPRLFKQLCVQPLTHPKLVYSTILVFSRYTEWTSKHHELLEMQLNYIFNGFEAGQSNHDLSVAASNALMYFCQDCSSLLVSYCGQLNDFIWKIEPSVDTYSMFEMCQGLSSVINDQDTSQIGSIFNAFISEHNKRFAVILQQFTQNPSSEDLSVKVADYIDLLYAILEHLTPKSEFPEPGFEEPLISTIGELVTKLINVLDTYAISNTVVVDRTMKFFRRVFEKYHLFTQPILPLVTEFVAKGYSSSGLGAYLWFSGSVIYVYGDDEYYPVDEQIKEAVWQFACQQCSTFFDNFKSMQTLDKFFEMVHDFFIMCNDLLMFFPKHLLNAPMFISSLIECDLESLPKLDNYEAYMTLIRFLDDMSSWGFETPPISVTSITEVPEVWRRNILEQMVSKNGCNIVTILINGLVTNFDSRAHQEIISLVVKIFRLATKNNNDDPSVCIQWLDVALSKMGTIEDNERNKLMVISNSLSQRDYRRARGNIKDFIDWYLRKHISSRMYS</sequence>
<dbReference type="Pfam" id="PF03810">
    <property type="entry name" value="IBN_N"/>
    <property type="match status" value="1"/>
</dbReference>
<dbReference type="InterPro" id="IPR051345">
    <property type="entry name" value="Importin_beta-like_NTR"/>
</dbReference>
<dbReference type="InterPro" id="IPR011989">
    <property type="entry name" value="ARM-like"/>
</dbReference>
<dbReference type="PANTHER" id="PTHR12363">
    <property type="entry name" value="TRANSPORTIN 3 AND IMPORTIN 13"/>
    <property type="match status" value="1"/>
</dbReference>
<feature type="domain" description="Importin N-terminal" evidence="1">
    <location>
        <begin position="27"/>
        <end position="94"/>
    </location>
</feature>
<dbReference type="InterPro" id="IPR016024">
    <property type="entry name" value="ARM-type_fold"/>
</dbReference>
<dbReference type="SUPFAM" id="SSF48371">
    <property type="entry name" value="ARM repeat"/>
    <property type="match status" value="1"/>
</dbReference>
<dbReference type="InterPro" id="IPR013598">
    <property type="entry name" value="Exportin-1/Importin-b-like"/>
</dbReference>
<accession>A0ABX6EZL7</accession>
<dbReference type="SMART" id="SM00913">
    <property type="entry name" value="IBN_N"/>
    <property type="match status" value="1"/>
</dbReference>
<reference evidence="2 3" key="1">
    <citation type="submission" date="2016-03" db="EMBL/GenBank/DDBJ databases">
        <title>How can Kluyveromyces marxianus grow so fast - potential evolutionary course in Saccharomyces Complex revealed by comparative genomics.</title>
        <authorList>
            <person name="Mo W."/>
            <person name="Lu W."/>
            <person name="Yang X."/>
            <person name="Qi J."/>
            <person name="Lv H."/>
        </authorList>
    </citation>
    <scope>NUCLEOTIDE SEQUENCE [LARGE SCALE GENOMIC DNA]</scope>
    <source>
        <strain evidence="2 3">FIM1</strain>
    </source>
</reference>
<dbReference type="Gene3D" id="1.25.10.10">
    <property type="entry name" value="Leucine-rich Repeat Variant"/>
    <property type="match status" value="1"/>
</dbReference>
<dbReference type="EMBL" id="CP015056">
    <property type="protein sequence ID" value="QGN15653.1"/>
    <property type="molecule type" value="Genomic_DNA"/>
</dbReference>
<dbReference type="InterPro" id="IPR057942">
    <property type="entry name" value="TPR_TNPO3_IPO13_3rd"/>
</dbReference>
<dbReference type="Pfam" id="PF24138">
    <property type="entry name" value="TPR_TNPO3_IPO13_2nd"/>
    <property type="match status" value="1"/>
</dbReference>
<gene>
    <name evidence="2" type="primary">MTR10</name>
    <name evidence="2" type="ORF">FIM1_2346</name>
</gene>
<evidence type="ECO:0000259" key="1">
    <source>
        <dbReference type="SMART" id="SM00913"/>
    </source>
</evidence>
<keyword evidence="3" id="KW-1185">Reference proteome</keyword>
<dbReference type="Pfam" id="PF24140">
    <property type="entry name" value="TPR_TNPO3_IPO13_3rd"/>
    <property type="match status" value="1"/>
</dbReference>
<organism evidence="2 3">
    <name type="scientific">Kluyveromyces marxianus</name>
    <name type="common">Yeast</name>
    <name type="synonym">Candida kefyr</name>
    <dbReference type="NCBI Taxonomy" id="4911"/>
    <lineage>
        <taxon>Eukaryota</taxon>
        <taxon>Fungi</taxon>
        <taxon>Dikarya</taxon>
        <taxon>Ascomycota</taxon>
        <taxon>Saccharomycotina</taxon>
        <taxon>Saccharomycetes</taxon>
        <taxon>Saccharomycetales</taxon>
        <taxon>Saccharomycetaceae</taxon>
        <taxon>Kluyveromyces</taxon>
    </lineage>
</organism>
<dbReference type="Proteomes" id="UP000422736">
    <property type="component" value="Chromosome 3"/>
</dbReference>